<evidence type="ECO:0000313" key="3">
    <source>
        <dbReference type="EMBL" id="MER2492596.1"/>
    </source>
</evidence>
<dbReference type="SUPFAM" id="SSF53474">
    <property type="entry name" value="alpha/beta-Hydrolases"/>
    <property type="match status" value="1"/>
</dbReference>
<comment type="caution">
    <text evidence="3">The sequence shown here is derived from an EMBL/GenBank/DDBJ whole genome shotgun (WGS) entry which is preliminary data.</text>
</comment>
<organism evidence="3 4">
    <name type="scientific">Catenovulum sediminis</name>
    <dbReference type="NCBI Taxonomy" id="1740262"/>
    <lineage>
        <taxon>Bacteria</taxon>
        <taxon>Pseudomonadati</taxon>
        <taxon>Pseudomonadota</taxon>
        <taxon>Gammaproteobacteria</taxon>
        <taxon>Alteromonadales</taxon>
        <taxon>Alteromonadaceae</taxon>
        <taxon>Catenovulum</taxon>
    </lineage>
</organism>
<keyword evidence="4" id="KW-1185">Reference proteome</keyword>
<dbReference type="InterPro" id="IPR000073">
    <property type="entry name" value="AB_hydrolase_1"/>
</dbReference>
<dbReference type="PRINTS" id="PR00412">
    <property type="entry name" value="EPOXHYDRLASE"/>
</dbReference>
<sequence>MQLQYTNLGEGESIVLLHGLFGNRNNLNTLAKYLAKSFNVINVDLRNHGESAHSQSHDYLSMAQDVVETIQQTSIEKYHVLGHSMGGKVAMQIALNFPHHVNKLIVEDIAPASYPDRHSAVFEALQALDLEHLKDRKQALSELNAHLNDINTCHFLLKNLKNDGQKWYWQMNLTTLKNCYTTICGFPGKETAFHNPSLFIKGANSDYLQAQHSRHIAQYFPAFTAKIIEGAGHWIHSEKSAVFNKIVLDFLQK</sequence>
<dbReference type="PANTHER" id="PTHR46118:SF4">
    <property type="entry name" value="PROTEIN ABHD11"/>
    <property type="match status" value="1"/>
</dbReference>
<evidence type="ECO:0000259" key="2">
    <source>
        <dbReference type="Pfam" id="PF00561"/>
    </source>
</evidence>
<evidence type="ECO:0000313" key="4">
    <source>
        <dbReference type="Proteomes" id="UP001467690"/>
    </source>
</evidence>
<evidence type="ECO:0000256" key="1">
    <source>
        <dbReference type="ARBA" id="ARBA00022801"/>
    </source>
</evidence>
<dbReference type="PANTHER" id="PTHR46118">
    <property type="entry name" value="PROTEIN ABHD11"/>
    <property type="match status" value="1"/>
</dbReference>
<dbReference type="EMBL" id="JBELOE010000216">
    <property type="protein sequence ID" value="MER2492596.1"/>
    <property type="molecule type" value="Genomic_DNA"/>
</dbReference>
<dbReference type="Proteomes" id="UP001467690">
    <property type="component" value="Unassembled WGS sequence"/>
</dbReference>
<dbReference type="RefSeq" id="WP_350402070.1">
    <property type="nucleotide sequence ID" value="NZ_JBELOE010000216.1"/>
</dbReference>
<name>A0ABV1RIL9_9ALTE</name>
<dbReference type="GO" id="GO:0016787">
    <property type="term" value="F:hydrolase activity"/>
    <property type="evidence" value="ECO:0007669"/>
    <property type="project" value="UniProtKB-KW"/>
</dbReference>
<reference evidence="3 4" key="1">
    <citation type="submission" date="2024-06" db="EMBL/GenBank/DDBJ databases">
        <authorList>
            <person name="Chen R.Y."/>
        </authorList>
    </citation>
    <scope>NUCLEOTIDE SEQUENCE [LARGE SCALE GENOMIC DNA]</scope>
    <source>
        <strain evidence="3 4">D2</strain>
    </source>
</reference>
<dbReference type="Pfam" id="PF00561">
    <property type="entry name" value="Abhydrolase_1"/>
    <property type="match status" value="1"/>
</dbReference>
<dbReference type="Gene3D" id="3.40.50.1820">
    <property type="entry name" value="alpha/beta hydrolase"/>
    <property type="match status" value="1"/>
</dbReference>
<accession>A0ABV1RIL9</accession>
<proteinExistence type="predicted"/>
<dbReference type="InterPro" id="IPR029058">
    <property type="entry name" value="AB_hydrolase_fold"/>
</dbReference>
<protein>
    <submittedName>
        <fullName evidence="3">Alpha/beta fold hydrolase</fullName>
    </submittedName>
</protein>
<dbReference type="PRINTS" id="PR00111">
    <property type="entry name" value="ABHYDROLASE"/>
</dbReference>
<dbReference type="InterPro" id="IPR000639">
    <property type="entry name" value="Epox_hydrolase-like"/>
</dbReference>
<feature type="domain" description="AB hydrolase-1" evidence="2">
    <location>
        <begin position="14"/>
        <end position="239"/>
    </location>
</feature>
<gene>
    <name evidence="3" type="ORF">ABS311_11990</name>
</gene>
<keyword evidence="1 3" id="KW-0378">Hydrolase</keyword>